<dbReference type="EMBL" id="QBMC01000061">
    <property type="protein sequence ID" value="PZO17915.1"/>
    <property type="molecule type" value="Genomic_DNA"/>
</dbReference>
<comment type="caution">
    <text evidence="1">The sequence shown here is derived from an EMBL/GenBank/DDBJ whole genome shotgun (WGS) entry which is preliminary data.</text>
</comment>
<dbReference type="AlphaFoldDB" id="A0A2W4W717"/>
<gene>
    <name evidence="1" type="ORF">DCF25_10425</name>
</gene>
<evidence type="ECO:0000313" key="2">
    <source>
        <dbReference type="Proteomes" id="UP000249354"/>
    </source>
</evidence>
<dbReference type="Proteomes" id="UP000249354">
    <property type="component" value="Unassembled WGS sequence"/>
</dbReference>
<protein>
    <recommendedName>
        <fullName evidence="3">Type I restriction enzyme R protein N-terminal domain-containing protein</fullName>
    </recommendedName>
</protein>
<name>A0A2W4W717_9CYAN</name>
<accession>A0A2W4W717</accession>
<evidence type="ECO:0008006" key="3">
    <source>
        <dbReference type="Google" id="ProtNLM"/>
    </source>
</evidence>
<sequence length="178" mass="20623">MVADFGYSLARKRLNLPLYKGELGRLQELSDRINEILPFVSLTTEMARREILISRVVTELVHYTQAQLRIEYPLKISEQLQGSLDYLLRTDTQMIVIEAKKEDLTNGFKQLAAEMIALDQWMDSPQKQLIGAVTTGILWQFSQLDRDTKHIDQGLENYRVPEDVDTLMRILVRSLLKE</sequence>
<evidence type="ECO:0000313" key="1">
    <source>
        <dbReference type="EMBL" id="PZO17915.1"/>
    </source>
</evidence>
<proteinExistence type="predicted"/>
<reference evidence="1 2" key="2">
    <citation type="submission" date="2018-06" db="EMBL/GenBank/DDBJ databases">
        <title>Metagenomic assembly of (sub)arctic Cyanobacteria and their associated microbiome from non-axenic cultures.</title>
        <authorList>
            <person name="Baurain D."/>
        </authorList>
    </citation>
    <scope>NUCLEOTIDE SEQUENCE [LARGE SCALE GENOMIC DNA]</scope>
    <source>
        <strain evidence="1">ULC129bin1</strain>
    </source>
</reference>
<reference evidence="2" key="1">
    <citation type="submission" date="2018-04" db="EMBL/GenBank/DDBJ databases">
        <authorList>
            <person name="Cornet L."/>
        </authorList>
    </citation>
    <scope>NUCLEOTIDE SEQUENCE [LARGE SCALE GENOMIC DNA]</scope>
</reference>
<organism evidence="1 2">
    <name type="scientific">Leptolyngbya foveolarum</name>
    <dbReference type="NCBI Taxonomy" id="47253"/>
    <lineage>
        <taxon>Bacteria</taxon>
        <taxon>Bacillati</taxon>
        <taxon>Cyanobacteriota</taxon>
        <taxon>Cyanophyceae</taxon>
        <taxon>Leptolyngbyales</taxon>
        <taxon>Leptolyngbyaceae</taxon>
        <taxon>Leptolyngbya group</taxon>
        <taxon>Leptolyngbya</taxon>
    </lineage>
</organism>